<dbReference type="HOGENOM" id="CLU_2750340_0_0_6"/>
<accession>G9ZH37</accession>
<feature type="region of interest" description="Disordered" evidence="1">
    <location>
        <begin position="44"/>
        <end position="70"/>
    </location>
</feature>
<evidence type="ECO:0000313" key="2">
    <source>
        <dbReference type="EMBL" id="EHM52789.1"/>
    </source>
</evidence>
<evidence type="ECO:0000256" key="1">
    <source>
        <dbReference type="SAM" id="MobiDB-lite"/>
    </source>
</evidence>
<sequence length="70" mass="7556">MASGKFLIRKEASPSPLNEAMLTLLSRDPVFILLGGLSNDAARRLKSRDRKSPSRGRAFEVGKGVSAHCS</sequence>
<organism evidence="2 3">
    <name type="scientific">Cardiobacterium valvarum F0432</name>
    <dbReference type="NCBI Taxonomy" id="797473"/>
    <lineage>
        <taxon>Bacteria</taxon>
        <taxon>Pseudomonadati</taxon>
        <taxon>Pseudomonadota</taxon>
        <taxon>Gammaproteobacteria</taxon>
        <taxon>Cardiobacteriales</taxon>
        <taxon>Cardiobacteriaceae</taxon>
        <taxon>Cardiobacterium</taxon>
    </lineage>
</organism>
<gene>
    <name evidence="2" type="ORF">HMPREF9080_02094</name>
</gene>
<dbReference type="EMBL" id="AGCM01000121">
    <property type="protein sequence ID" value="EHM52789.1"/>
    <property type="molecule type" value="Genomic_DNA"/>
</dbReference>
<reference evidence="2 3" key="1">
    <citation type="submission" date="2011-08" db="EMBL/GenBank/DDBJ databases">
        <authorList>
            <person name="Weinstock G."/>
            <person name="Sodergren E."/>
            <person name="Clifton S."/>
            <person name="Fulton L."/>
            <person name="Fulton B."/>
            <person name="Courtney L."/>
            <person name="Fronick C."/>
            <person name="Harrison M."/>
            <person name="Strong C."/>
            <person name="Farmer C."/>
            <person name="Delahaunty K."/>
            <person name="Markovic C."/>
            <person name="Hall O."/>
            <person name="Minx P."/>
            <person name="Tomlinson C."/>
            <person name="Mitreva M."/>
            <person name="Hou S."/>
            <person name="Chen J."/>
            <person name="Wollam A."/>
            <person name="Pepin K.H."/>
            <person name="Johnson M."/>
            <person name="Bhonagiri V."/>
            <person name="Zhang X."/>
            <person name="Suruliraj S."/>
            <person name="Warren W."/>
            <person name="Chinwalla A."/>
            <person name="Mardis E.R."/>
            <person name="Wilson R.K."/>
        </authorList>
    </citation>
    <scope>NUCLEOTIDE SEQUENCE [LARGE SCALE GENOMIC DNA]</scope>
    <source>
        <strain evidence="2 3">F0432</strain>
    </source>
</reference>
<dbReference type="Proteomes" id="UP000004750">
    <property type="component" value="Unassembled WGS sequence"/>
</dbReference>
<name>G9ZH37_9GAMM</name>
<evidence type="ECO:0000313" key="3">
    <source>
        <dbReference type="Proteomes" id="UP000004750"/>
    </source>
</evidence>
<protein>
    <submittedName>
        <fullName evidence="2">Uncharacterized protein</fullName>
    </submittedName>
</protein>
<comment type="caution">
    <text evidence="2">The sequence shown here is derived from an EMBL/GenBank/DDBJ whole genome shotgun (WGS) entry which is preliminary data.</text>
</comment>
<dbReference type="STRING" id="797473.HMPREF9080_02094"/>
<dbReference type="AlphaFoldDB" id="G9ZH37"/>
<proteinExistence type="predicted"/>